<reference evidence="1" key="1">
    <citation type="submission" date="2016-05" db="EMBL/GenBank/DDBJ databases">
        <authorList>
            <person name="Lavstsen T."/>
            <person name="Jespersen J.S."/>
        </authorList>
    </citation>
    <scope>NUCLEOTIDE SEQUENCE</scope>
    <source>
        <tissue evidence="1">Brain</tissue>
    </source>
</reference>
<accession>A0A1A8ICZ8</accession>
<protein>
    <submittedName>
        <fullName evidence="1">Uncharacterized protein</fullName>
    </submittedName>
</protein>
<evidence type="ECO:0000313" key="1">
    <source>
        <dbReference type="EMBL" id="SBQ94769.1"/>
    </source>
</evidence>
<name>A0A1A8ICZ8_NOTKU</name>
<feature type="non-terminal residue" evidence="1">
    <location>
        <position position="1"/>
    </location>
</feature>
<proteinExistence type="predicted"/>
<organism evidence="1">
    <name type="scientific">Nothobranchius kuhntae</name>
    <name type="common">Beira killifish</name>
    <dbReference type="NCBI Taxonomy" id="321403"/>
    <lineage>
        <taxon>Eukaryota</taxon>
        <taxon>Metazoa</taxon>
        <taxon>Chordata</taxon>
        <taxon>Craniata</taxon>
        <taxon>Vertebrata</taxon>
        <taxon>Euteleostomi</taxon>
        <taxon>Actinopterygii</taxon>
        <taxon>Neopterygii</taxon>
        <taxon>Teleostei</taxon>
        <taxon>Neoteleostei</taxon>
        <taxon>Acanthomorphata</taxon>
        <taxon>Ovalentaria</taxon>
        <taxon>Atherinomorphae</taxon>
        <taxon>Cyprinodontiformes</taxon>
        <taxon>Nothobranchiidae</taxon>
        <taxon>Nothobranchius</taxon>
    </lineage>
</organism>
<reference evidence="1" key="2">
    <citation type="submission" date="2016-06" db="EMBL/GenBank/DDBJ databases">
        <title>The genome of a short-lived fish provides insights into sex chromosome evolution and the genetic control of aging.</title>
        <authorList>
            <person name="Reichwald K."/>
            <person name="Felder M."/>
            <person name="Petzold A."/>
            <person name="Koch P."/>
            <person name="Groth M."/>
            <person name="Platzer M."/>
        </authorList>
    </citation>
    <scope>NUCLEOTIDE SEQUENCE</scope>
    <source>
        <tissue evidence="1">Brain</tissue>
    </source>
</reference>
<gene>
    <name evidence="1" type="primary">ASB9</name>
</gene>
<sequence>RKIKCVMCVTMWGCLEPKMQITQDDPRQEMVYSKNPFIWWRKQK</sequence>
<dbReference type="EMBL" id="HAED01008557">
    <property type="protein sequence ID" value="SBQ94769.1"/>
    <property type="molecule type" value="Transcribed_RNA"/>
</dbReference>
<dbReference type="AlphaFoldDB" id="A0A1A8ICZ8"/>